<feature type="transmembrane region" description="Helical" evidence="7">
    <location>
        <begin position="151"/>
        <end position="180"/>
    </location>
</feature>
<reference evidence="9 11" key="1">
    <citation type="submission" date="2024-01" db="EMBL/GenBank/DDBJ databases">
        <title>Genome insights into Plantactinospora sonchi sp. nov.</title>
        <authorList>
            <person name="Wang L."/>
        </authorList>
    </citation>
    <scope>NUCLEOTIDE SEQUENCE [LARGE SCALE GENOMIC DNA]</scope>
    <source>
        <strain evidence="9 11">NEAU-QY2</strain>
    </source>
</reference>
<evidence type="ECO:0000313" key="10">
    <source>
        <dbReference type="EMBL" id="MEE6262038.1"/>
    </source>
</evidence>
<comment type="subcellular location">
    <subcellularLocation>
        <location evidence="1">Cell membrane</location>
        <topology evidence="1">Multi-pass membrane protein</topology>
    </subcellularLocation>
</comment>
<evidence type="ECO:0000256" key="6">
    <source>
        <dbReference type="ARBA" id="ARBA00023136"/>
    </source>
</evidence>
<keyword evidence="5 7" id="KW-1133">Transmembrane helix</keyword>
<feature type="transmembrane region" description="Helical" evidence="7">
    <location>
        <begin position="192"/>
        <end position="214"/>
    </location>
</feature>
<gene>
    <name evidence="9" type="ORF">V1633_19170</name>
    <name evidence="10" type="ORF">V1633_26485</name>
</gene>
<dbReference type="RefSeq" id="WP_331215722.1">
    <property type="nucleotide sequence ID" value="NZ_JAZGQK010000016.1"/>
</dbReference>
<evidence type="ECO:0000256" key="4">
    <source>
        <dbReference type="ARBA" id="ARBA00022801"/>
    </source>
</evidence>
<comment type="caution">
    <text evidence="9">The sequence shown here is derived from an EMBL/GenBank/DDBJ whole genome shotgun (WGS) entry which is preliminary data.</text>
</comment>
<dbReference type="InterPro" id="IPR000326">
    <property type="entry name" value="PAP2/HPO"/>
</dbReference>
<protein>
    <submittedName>
        <fullName evidence="9">Phosphatase PAP2 family protein</fullName>
    </submittedName>
</protein>
<keyword evidence="2" id="KW-1003">Cell membrane</keyword>
<dbReference type="PANTHER" id="PTHR14969:SF62">
    <property type="entry name" value="DECAPRENYLPHOSPHORYL-5-PHOSPHORIBOSE PHOSPHATASE RV3807C-RELATED"/>
    <property type="match status" value="1"/>
</dbReference>
<keyword evidence="11" id="KW-1185">Reference proteome</keyword>
<feature type="domain" description="Phosphatidic acid phosphatase type 2/haloperoxidase" evidence="8">
    <location>
        <begin position="97"/>
        <end position="207"/>
    </location>
</feature>
<dbReference type="SUPFAM" id="SSF48317">
    <property type="entry name" value="Acid phosphatase/Vanadium-dependent haloperoxidase"/>
    <property type="match status" value="1"/>
</dbReference>
<dbReference type="EMBL" id="JAZGQK010000025">
    <property type="protein sequence ID" value="MEE6262038.1"/>
    <property type="molecule type" value="Genomic_DNA"/>
</dbReference>
<organism evidence="9 11">
    <name type="scientific">Plantactinospora sonchi</name>
    <dbReference type="NCBI Taxonomy" id="1544735"/>
    <lineage>
        <taxon>Bacteria</taxon>
        <taxon>Bacillati</taxon>
        <taxon>Actinomycetota</taxon>
        <taxon>Actinomycetes</taxon>
        <taxon>Micromonosporales</taxon>
        <taxon>Micromonosporaceae</taxon>
        <taxon>Plantactinospora</taxon>
    </lineage>
</organism>
<keyword evidence="4" id="KW-0378">Hydrolase</keyword>
<evidence type="ECO:0000259" key="8">
    <source>
        <dbReference type="SMART" id="SM00014"/>
    </source>
</evidence>
<proteinExistence type="predicted"/>
<evidence type="ECO:0000256" key="7">
    <source>
        <dbReference type="SAM" id="Phobius"/>
    </source>
</evidence>
<dbReference type="Pfam" id="PF01569">
    <property type="entry name" value="PAP2"/>
    <property type="match status" value="1"/>
</dbReference>
<evidence type="ECO:0000256" key="5">
    <source>
        <dbReference type="ARBA" id="ARBA00022989"/>
    </source>
</evidence>
<dbReference type="Gene3D" id="1.20.144.10">
    <property type="entry name" value="Phosphatidic acid phosphatase type 2/haloperoxidase"/>
    <property type="match status" value="1"/>
</dbReference>
<keyword evidence="6 7" id="KW-0472">Membrane</keyword>
<accession>A0ABU7RVT1</accession>
<name>A0ABU7RVT1_9ACTN</name>
<sequence>MTTMRRILVAVLALAAGAVVVTLLAPGGLGDPRLQVVTDGPSAEAYRAVVGGAGRLPDWLHAPGEHVALAGVLALAGLLAWTGWTGWRRRTSAATGAVLVMAGALLAYLTSEAVKLVVDQERPCRAFGDVATWVPCPPPGDWSFPSNHSTVVGALAAGIVVLAPRLGFVAVPVAGVVAAMRVVAGVHYPHDVLAGLLLGATTTLALLVTLTPVAERLMARYAGRPRSARLRR</sequence>
<dbReference type="Proteomes" id="UP001332243">
    <property type="component" value="Unassembled WGS sequence"/>
</dbReference>
<evidence type="ECO:0000256" key="2">
    <source>
        <dbReference type="ARBA" id="ARBA00022475"/>
    </source>
</evidence>
<feature type="transmembrane region" description="Helical" evidence="7">
    <location>
        <begin position="66"/>
        <end position="84"/>
    </location>
</feature>
<keyword evidence="3 7" id="KW-0812">Transmembrane</keyword>
<evidence type="ECO:0000256" key="1">
    <source>
        <dbReference type="ARBA" id="ARBA00004651"/>
    </source>
</evidence>
<dbReference type="InterPro" id="IPR036938">
    <property type="entry name" value="PAP2/HPO_sf"/>
</dbReference>
<dbReference type="PANTHER" id="PTHR14969">
    <property type="entry name" value="SPHINGOSINE-1-PHOSPHATE PHOSPHOHYDROLASE"/>
    <property type="match status" value="1"/>
</dbReference>
<dbReference type="EMBL" id="JAZGQK010000016">
    <property type="protein sequence ID" value="MEE6260610.1"/>
    <property type="molecule type" value="Genomic_DNA"/>
</dbReference>
<evidence type="ECO:0000313" key="11">
    <source>
        <dbReference type="Proteomes" id="UP001332243"/>
    </source>
</evidence>
<evidence type="ECO:0000256" key="3">
    <source>
        <dbReference type="ARBA" id="ARBA00022692"/>
    </source>
</evidence>
<evidence type="ECO:0000313" key="9">
    <source>
        <dbReference type="EMBL" id="MEE6260610.1"/>
    </source>
</evidence>
<dbReference type="SMART" id="SM00014">
    <property type="entry name" value="acidPPc"/>
    <property type="match status" value="1"/>
</dbReference>